<keyword evidence="8" id="KW-1185">Reference proteome</keyword>
<evidence type="ECO:0000256" key="1">
    <source>
        <dbReference type="ARBA" id="ARBA00009156"/>
    </source>
</evidence>
<organism evidence="7 8">
    <name type="scientific">Fodinibacter luteus</name>
    <dbReference type="NCBI Taxonomy" id="552064"/>
    <lineage>
        <taxon>Bacteria</taxon>
        <taxon>Bacillati</taxon>
        <taxon>Actinomycetota</taxon>
        <taxon>Actinomycetes</taxon>
        <taxon>Micrococcales</taxon>
        <taxon>Intrasporangiaceae</taxon>
        <taxon>Fodinibacter (ex Wang et al. 2009)</taxon>
    </lineage>
</organism>
<keyword evidence="3" id="KW-0808">Transferase</keyword>
<keyword evidence="4 7" id="KW-0418">Kinase</keyword>
<evidence type="ECO:0000259" key="5">
    <source>
        <dbReference type="Pfam" id="PF00370"/>
    </source>
</evidence>
<evidence type="ECO:0000313" key="8">
    <source>
        <dbReference type="Proteomes" id="UP001500945"/>
    </source>
</evidence>
<evidence type="ECO:0000256" key="4">
    <source>
        <dbReference type="ARBA" id="ARBA00022777"/>
    </source>
</evidence>
<accession>A0ABP8KDQ7</accession>
<sequence>MTGFVLGVDLGTGGPRVALAGTDGVLVGHAKEPVDLRLLPGGGAEQDPDHWWRAIVTASRRLRARHPQQYAQVTAICMSSQWGGLVPVDAAGRHVHPALTWMDARGRRWSEEVTGGGVRVPGGYNARALRHWLSRTGGVPTRTGKDPVGQAAWLRRERPEADAAAVFLLDVPEYLTMRLTGRAVAGWDTAVLRWCTDNRDPSDVRWDAALARRCGLDVGRLPELVRPGTVVGTALPAVALELGLPGGVRVVAGTGDTTAAAVGAGATADFDAHLYVGTSAWLSCHVPYKRTDIVHNIASLPSVVPDRYWVATVQDVAGKAVDWLLDSVVYAQDGMLDAAPRPADALERLNALAAAAPPGCNGVVFTPWLNGERTPVDDPHVRGGWFNVSLSTTRADLARSVFEGIALNARWMLEAVERFTRRGRPEAVERFTRRGRPEAVERFTRRGRPETFSSLRFIGGGASSALWCQTMADVLGMPVRQVADPVVANARGAALIAAIGVGALDWADVPSRVEVAATFVPDPAVRAVHDRQYAAFRDIYRRTHGLYARHNAAGAIAER</sequence>
<dbReference type="GO" id="GO:0016301">
    <property type="term" value="F:kinase activity"/>
    <property type="evidence" value="ECO:0007669"/>
    <property type="project" value="UniProtKB-KW"/>
</dbReference>
<dbReference type="PANTHER" id="PTHR43095:SF5">
    <property type="entry name" value="XYLULOSE KINASE"/>
    <property type="match status" value="1"/>
</dbReference>
<protein>
    <submittedName>
        <fullName evidence="7">FGGY-family carbohydrate kinase</fullName>
    </submittedName>
</protein>
<name>A0ABP8KDQ7_9MICO</name>
<dbReference type="RefSeq" id="WP_345204838.1">
    <property type="nucleotide sequence ID" value="NZ_BAABGM010000011.1"/>
</dbReference>
<dbReference type="InterPro" id="IPR018485">
    <property type="entry name" value="FGGY_C"/>
</dbReference>
<dbReference type="PIRSF" id="PIRSF000538">
    <property type="entry name" value="GlpK"/>
    <property type="match status" value="1"/>
</dbReference>
<dbReference type="Gene3D" id="3.30.420.40">
    <property type="match status" value="2"/>
</dbReference>
<keyword evidence="2" id="KW-0859">Xylose metabolism</keyword>
<dbReference type="PANTHER" id="PTHR43095">
    <property type="entry name" value="SUGAR KINASE"/>
    <property type="match status" value="1"/>
</dbReference>
<dbReference type="Pfam" id="PF00370">
    <property type="entry name" value="FGGY_N"/>
    <property type="match status" value="1"/>
</dbReference>
<proteinExistence type="inferred from homology"/>
<dbReference type="Proteomes" id="UP001500945">
    <property type="component" value="Unassembled WGS sequence"/>
</dbReference>
<dbReference type="CDD" id="cd07805">
    <property type="entry name" value="ASKHA_NBD_FGGY_CvXK-like"/>
    <property type="match status" value="1"/>
</dbReference>
<dbReference type="SUPFAM" id="SSF53067">
    <property type="entry name" value="Actin-like ATPase domain"/>
    <property type="match status" value="2"/>
</dbReference>
<dbReference type="InterPro" id="IPR043129">
    <property type="entry name" value="ATPase_NBD"/>
</dbReference>
<dbReference type="Pfam" id="PF02782">
    <property type="entry name" value="FGGY_C"/>
    <property type="match status" value="1"/>
</dbReference>
<keyword evidence="2" id="KW-0119">Carbohydrate metabolism</keyword>
<dbReference type="EMBL" id="BAABGM010000011">
    <property type="protein sequence ID" value="GAA4404881.1"/>
    <property type="molecule type" value="Genomic_DNA"/>
</dbReference>
<reference evidence="8" key="1">
    <citation type="journal article" date="2019" name="Int. J. Syst. Evol. Microbiol.">
        <title>The Global Catalogue of Microorganisms (GCM) 10K type strain sequencing project: providing services to taxonomists for standard genome sequencing and annotation.</title>
        <authorList>
            <consortium name="The Broad Institute Genomics Platform"/>
            <consortium name="The Broad Institute Genome Sequencing Center for Infectious Disease"/>
            <person name="Wu L."/>
            <person name="Ma J."/>
        </authorList>
    </citation>
    <scope>NUCLEOTIDE SEQUENCE [LARGE SCALE GENOMIC DNA]</scope>
    <source>
        <strain evidence="8">JCM 17809</strain>
    </source>
</reference>
<evidence type="ECO:0000259" key="6">
    <source>
        <dbReference type="Pfam" id="PF02782"/>
    </source>
</evidence>
<evidence type="ECO:0000256" key="2">
    <source>
        <dbReference type="ARBA" id="ARBA00022629"/>
    </source>
</evidence>
<evidence type="ECO:0000256" key="3">
    <source>
        <dbReference type="ARBA" id="ARBA00022679"/>
    </source>
</evidence>
<dbReference type="InterPro" id="IPR050406">
    <property type="entry name" value="FGGY_Carb_Kinase"/>
</dbReference>
<gene>
    <name evidence="7" type="ORF">GCM10023168_18030</name>
</gene>
<feature type="domain" description="Carbohydrate kinase FGGY N-terminal" evidence="5">
    <location>
        <begin position="5"/>
        <end position="263"/>
    </location>
</feature>
<evidence type="ECO:0000313" key="7">
    <source>
        <dbReference type="EMBL" id="GAA4404881.1"/>
    </source>
</evidence>
<dbReference type="InterPro" id="IPR018484">
    <property type="entry name" value="FGGY_N"/>
</dbReference>
<dbReference type="InterPro" id="IPR000577">
    <property type="entry name" value="Carb_kinase_FGGY"/>
</dbReference>
<comment type="similarity">
    <text evidence="1">Belongs to the FGGY kinase family.</text>
</comment>
<feature type="domain" description="Carbohydrate kinase FGGY C-terminal" evidence="6">
    <location>
        <begin position="299"/>
        <end position="499"/>
    </location>
</feature>
<comment type="caution">
    <text evidence="7">The sequence shown here is derived from an EMBL/GenBank/DDBJ whole genome shotgun (WGS) entry which is preliminary data.</text>
</comment>